<dbReference type="InterPro" id="IPR020013">
    <property type="entry name" value="Flagellar_FlgE/F/G"/>
</dbReference>
<dbReference type="GO" id="GO:0030694">
    <property type="term" value="C:bacterial-type flagellum basal body, rod"/>
    <property type="evidence" value="ECO:0007669"/>
    <property type="project" value="InterPro"/>
</dbReference>
<dbReference type="InterPro" id="IPR019776">
    <property type="entry name" value="Flagellar_basal_body_rod_CS"/>
</dbReference>
<dbReference type="NCBIfam" id="TIGR02490">
    <property type="entry name" value="flgF"/>
    <property type="match status" value="1"/>
</dbReference>
<evidence type="ECO:0000256" key="2">
    <source>
        <dbReference type="ARBA" id="ARBA00009677"/>
    </source>
</evidence>
<reference evidence="8" key="1">
    <citation type="journal article" date="2020" name="mSystems">
        <title>Genome- and Community-Level Interaction Insights into Carbon Utilization and Element Cycling Functions of Hydrothermarchaeota in Hydrothermal Sediment.</title>
        <authorList>
            <person name="Zhou Z."/>
            <person name="Liu Y."/>
            <person name="Xu W."/>
            <person name="Pan J."/>
            <person name="Luo Z.H."/>
            <person name="Li M."/>
        </authorList>
    </citation>
    <scope>NUCLEOTIDE SEQUENCE [LARGE SCALE GENOMIC DNA]</scope>
    <source>
        <strain evidence="8">SpSt-503</strain>
    </source>
</reference>
<evidence type="ECO:0000256" key="4">
    <source>
        <dbReference type="RuleBase" id="RU362116"/>
    </source>
</evidence>
<keyword evidence="8" id="KW-0969">Cilium</keyword>
<evidence type="ECO:0000256" key="1">
    <source>
        <dbReference type="ARBA" id="ARBA00004117"/>
    </source>
</evidence>
<keyword evidence="8" id="KW-0966">Cell projection</keyword>
<dbReference type="EMBL" id="DSVL01000017">
    <property type="protein sequence ID" value="HFH28002.1"/>
    <property type="molecule type" value="Genomic_DNA"/>
</dbReference>
<dbReference type="Pfam" id="PF00460">
    <property type="entry name" value="Flg_bb_rod"/>
    <property type="match status" value="1"/>
</dbReference>
<dbReference type="GO" id="GO:0071978">
    <property type="term" value="P:bacterial-type flagellum-dependent swarming motility"/>
    <property type="evidence" value="ECO:0007669"/>
    <property type="project" value="TreeGrafter"/>
</dbReference>
<keyword evidence="8" id="KW-0282">Flagellum</keyword>
<feature type="domain" description="Flagellar basal-body/hook protein C-terminal" evidence="6">
    <location>
        <begin position="234"/>
        <end position="277"/>
    </location>
</feature>
<comment type="similarity">
    <text evidence="2 4">Belongs to the flagella basal body rod proteins family.</text>
</comment>
<dbReference type="PANTHER" id="PTHR30435:SF19">
    <property type="entry name" value="FLAGELLAR BASAL-BODY ROD PROTEIN FLGG"/>
    <property type="match status" value="1"/>
</dbReference>
<comment type="subcellular location">
    <subcellularLocation>
        <location evidence="1 4">Bacterial flagellum basal body</location>
    </subcellularLocation>
</comment>
<accession>A0A7C3I4S7</accession>
<dbReference type="PANTHER" id="PTHR30435">
    <property type="entry name" value="FLAGELLAR PROTEIN"/>
    <property type="match status" value="1"/>
</dbReference>
<evidence type="ECO:0000259" key="7">
    <source>
        <dbReference type="Pfam" id="PF22692"/>
    </source>
</evidence>
<evidence type="ECO:0000313" key="8">
    <source>
        <dbReference type="EMBL" id="HFH28002.1"/>
    </source>
</evidence>
<evidence type="ECO:0000256" key="3">
    <source>
        <dbReference type="ARBA" id="ARBA00023143"/>
    </source>
</evidence>
<dbReference type="SUPFAM" id="SSF117143">
    <property type="entry name" value="Flagellar hook protein flgE"/>
    <property type="match status" value="1"/>
</dbReference>
<dbReference type="AlphaFoldDB" id="A0A7C3I4S7"/>
<dbReference type="Pfam" id="PF06429">
    <property type="entry name" value="Flg_bbr_C"/>
    <property type="match status" value="1"/>
</dbReference>
<keyword evidence="3 4" id="KW-0975">Bacterial flagellum</keyword>
<name>A0A7C3I4S7_9SPIR</name>
<sequence length="282" mass="31561">MIRGWYTGASGMTAQQYRLDAVSNNLANVDVDGYKKDIAVHKAFPELLMRRLNDDGVYQHPFGSADAAPIIGKIGTGVELNELFTSFEQGAMKETENDFDLALDGKGFFSVATPYGERYTRNGSFQLGKEGYLETKDGYPVLGENGPIRVKANNFKVDKDGRVWVNADYPDNPEVFASKETNTWQNTVLLDTLKIVNFENDRYLQKQGSSLYRETDFSGPARIIETGQRPKVEQGFMEASNVNPVTEMVQMIEVNRAYEANQKVVQAEDAMLGKLINEVVRV</sequence>
<dbReference type="NCBIfam" id="TIGR03506">
    <property type="entry name" value="FlgEFG_subfam"/>
    <property type="match status" value="2"/>
</dbReference>
<dbReference type="PROSITE" id="PS00588">
    <property type="entry name" value="FLAGELLA_BB_ROD"/>
    <property type="match status" value="1"/>
</dbReference>
<dbReference type="InterPro" id="IPR053967">
    <property type="entry name" value="LlgE_F_G-like_D1"/>
</dbReference>
<proteinExistence type="inferred from homology"/>
<dbReference type="InterPro" id="IPR037925">
    <property type="entry name" value="FlgE/F/G-like"/>
</dbReference>
<dbReference type="Pfam" id="PF22692">
    <property type="entry name" value="LlgE_F_G_D1"/>
    <property type="match status" value="1"/>
</dbReference>
<gene>
    <name evidence="8" type="primary">flgF</name>
    <name evidence="8" type="ORF">ENS59_00600</name>
</gene>
<organism evidence="8">
    <name type="scientific">Gracilinema caldarium</name>
    <dbReference type="NCBI Taxonomy" id="215591"/>
    <lineage>
        <taxon>Bacteria</taxon>
        <taxon>Pseudomonadati</taxon>
        <taxon>Spirochaetota</taxon>
        <taxon>Spirochaetia</taxon>
        <taxon>Spirochaetales</taxon>
        <taxon>Breznakiellaceae</taxon>
        <taxon>Gracilinema</taxon>
    </lineage>
</organism>
<feature type="domain" description="Flagellar basal body rod protein N-terminal" evidence="5">
    <location>
        <begin position="6"/>
        <end position="35"/>
    </location>
</feature>
<dbReference type="InterPro" id="IPR001444">
    <property type="entry name" value="Flag_bb_rod_N"/>
</dbReference>
<evidence type="ECO:0000259" key="5">
    <source>
        <dbReference type="Pfam" id="PF00460"/>
    </source>
</evidence>
<dbReference type="InterPro" id="IPR010930">
    <property type="entry name" value="Flg_bb/hook_C_dom"/>
</dbReference>
<protein>
    <submittedName>
        <fullName evidence="8">Flagellar basal-body rod protein FlgF</fullName>
    </submittedName>
</protein>
<dbReference type="InterPro" id="IPR012836">
    <property type="entry name" value="FlgF"/>
</dbReference>
<comment type="caution">
    <text evidence="8">The sequence shown here is derived from an EMBL/GenBank/DDBJ whole genome shotgun (WGS) entry which is preliminary data.</text>
</comment>
<feature type="domain" description="Flagellar hook protein FlgE/F/G-like D1" evidence="7">
    <location>
        <begin position="102"/>
        <end position="164"/>
    </location>
</feature>
<evidence type="ECO:0000259" key="6">
    <source>
        <dbReference type="Pfam" id="PF06429"/>
    </source>
</evidence>